<evidence type="ECO:0000313" key="3">
    <source>
        <dbReference type="Proteomes" id="UP000011724"/>
    </source>
</evidence>
<dbReference type="EMBL" id="FO203427">
    <property type="protein sequence ID" value="CCH50152.1"/>
    <property type="molecule type" value="Genomic_DNA"/>
</dbReference>
<dbReference type="Gene3D" id="3.40.50.10420">
    <property type="entry name" value="NagB/RpiA/CoA transferase-like"/>
    <property type="match status" value="1"/>
</dbReference>
<dbReference type="eggNOG" id="COG1556">
    <property type="taxonomic scope" value="Bacteria"/>
</dbReference>
<sequence length="246" mass="26346">MNKNEQTFLNRVSRALGRDTIPGNPDLFVSRPKGELDALLAAAEREKDEQLDLLAILKGNAGPLNLHVHEVATAQDAGNGIAERVRTTETEWGGKKRVTRHDTPLLESLGLDALLQQDAIPVDLASLNQNEDESIGKARLRQQAEGAYIGVTGADWCAVDCAAIAVLGGPGKARATSLVPSVHIAVLTLNQLVANLSELYAKLESRETLPVSFNFISGPSKTADIEAQLVHGAHGPREMHLFVITG</sequence>
<protein>
    <submittedName>
        <fullName evidence="2">Putative Lactate utilization protein C</fullName>
    </submittedName>
</protein>
<dbReference type="KEGG" id="dpi:BN4_20090"/>
<dbReference type="InterPro" id="IPR024185">
    <property type="entry name" value="FTHF_cligase-like_sf"/>
</dbReference>
<organism evidence="2 3">
    <name type="scientific">Pseudodesulfovibrio piezophilus (strain DSM 21447 / JCM 15486 / C1TLV30)</name>
    <name type="common">Desulfovibrio piezophilus</name>
    <dbReference type="NCBI Taxonomy" id="1322246"/>
    <lineage>
        <taxon>Bacteria</taxon>
        <taxon>Pseudomonadati</taxon>
        <taxon>Thermodesulfobacteriota</taxon>
        <taxon>Desulfovibrionia</taxon>
        <taxon>Desulfovibrionales</taxon>
        <taxon>Desulfovibrionaceae</taxon>
    </lineage>
</organism>
<keyword evidence="3" id="KW-1185">Reference proteome</keyword>
<name>M1WU24_PSEP2</name>
<reference evidence="2 3" key="1">
    <citation type="journal article" date="2013" name="PLoS ONE">
        <title>The first genomic and proteomic characterization of a deep-sea sulfate reducer: insights into the piezophilic lifestyle of Desulfovibrio piezophilus.</title>
        <authorList>
            <person name="Pradel N."/>
            <person name="Ji B."/>
            <person name="Gimenez G."/>
            <person name="Talla E."/>
            <person name="Lenoble P."/>
            <person name="Garel M."/>
            <person name="Tamburini C."/>
            <person name="Fourquet P."/>
            <person name="Lebrun R."/>
            <person name="Bertin P."/>
            <person name="Denis Y."/>
            <person name="Pophillat M."/>
            <person name="Barbe V."/>
            <person name="Ollivier B."/>
            <person name="Dolla A."/>
        </authorList>
    </citation>
    <scope>NUCLEOTIDE SEQUENCE [LARGE SCALE GENOMIC DNA]</scope>
    <source>
        <strain evidence="3">DSM 10523 / SB164P1</strain>
    </source>
</reference>
<dbReference type="Pfam" id="PF02589">
    <property type="entry name" value="LUD_dom"/>
    <property type="match status" value="1"/>
</dbReference>
<dbReference type="Proteomes" id="UP000011724">
    <property type="component" value="Chromosome"/>
</dbReference>
<dbReference type="HOGENOM" id="CLU_090664_1_1_7"/>
<dbReference type="STRING" id="1322246.BN4_20090"/>
<dbReference type="PANTHER" id="PTHR43682">
    <property type="entry name" value="LACTATE UTILIZATION PROTEIN C"/>
    <property type="match status" value="1"/>
</dbReference>
<feature type="domain" description="LUD" evidence="1">
    <location>
        <begin position="60"/>
        <end position="244"/>
    </location>
</feature>
<dbReference type="BioCyc" id="DPIE1322246:BN4_RS14685-MONOMER"/>
<accession>M1WU24</accession>
<dbReference type="InterPro" id="IPR003741">
    <property type="entry name" value="LUD_dom"/>
</dbReference>
<reference evidence="3" key="2">
    <citation type="journal article" date="2013" name="Stand. Genomic Sci.">
        <title>Complete genome sequence of Desulfocapsa sulfexigens, a marine deltaproteobacterium specialized in disproportionating inorganic sulfur compounds.</title>
        <authorList>
            <person name="Finster K.W."/>
            <person name="Kjeldsen K.U."/>
            <person name="Kube M."/>
            <person name="Reinhardt R."/>
            <person name="Mussmann M."/>
            <person name="Amann R."/>
            <person name="Schreiber L."/>
        </authorList>
    </citation>
    <scope>NUCLEOTIDE SEQUENCE [LARGE SCALE GENOMIC DNA]</scope>
    <source>
        <strain evidence="3">DSM 10523 / SB164P1</strain>
    </source>
</reference>
<dbReference type="InterPro" id="IPR037171">
    <property type="entry name" value="NagB/RpiA_transferase-like"/>
</dbReference>
<dbReference type="PANTHER" id="PTHR43682:SF1">
    <property type="entry name" value="LACTATE UTILIZATION PROTEIN C"/>
    <property type="match status" value="1"/>
</dbReference>
<dbReference type="OrthoDB" id="9794187at2"/>
<evidence type="ECO:0000259" key="1">
    <source>
        <dbReference type="Pfam" id="PF02589"/>
    </source>
</evidence>
<gene>
    <name evidence="2" type="ordered locus">BN4_20090</name>
</gene>
<proteinExistence type="predicted"/>
<dbReference type="SUPFAM" id="SSF100950">
    <property type="entry name" value="NagB/RpiA/CoA transferase-like"/>
    <property type="match status" value="1"/>
</dbReference>
<dbReference type="PATRIC" id="fig|879567.3.peg.3144"/>
<dbReference type="AlphaFoldDB" id="M1WU24"/>
<evidence type="ECO:0000313" key="2">
    <source>
        <dbReference type="EMBL" id="CCH50152.1"/>
    </source>
</evidence>